<gene>
    <name evidence="1" type="ORF">KCTCHS21_01410</name>
</gene>
<reference evidence="1 2" key="1">
    <citation type="submission" date="2019-01" db="EMBL/GenBank/DDBJ databases">
        <title>Complete genome sequence of Cohnella hallensis HS21 isolated from Korean fir (Abies koreana) rhizospheric soil.</title>
        <authorList>
            <person name="Jiang L."/>
            <person name="Kang S.W."/>
            <person name="Kim S."/>
            <person name="Jung J."/>
            <person name="Kim C.Y."/>
            <person name="Kim D.H."/>
            <person name="Kim S.W."/>
            <person name="Lee J."/>
        </authorList>
    </citation>
    <scope>NUCLEOTIDE SEQUENCE [LARGE SCALE GENOMIC DNA]</scope>
    <source>
        <strain evidence="1 2">HS21</strain>
    </source>
</reference>
<dbReference type="AlphaFoldDB" id="A0A3T1CY02"/>
<sequence length="238" mass="27794">MIKTLYSFKAELQDRNKSNVVYSIEEANEFLVNYTREITNVIHNTFENLISNYDFKNKGKVDSYEVSSKSKNFCCKVICPIKKYRNYYPIKVEVSDLTNNSVIFKYEDEMCLTGNKSKFAKKIGLIKSAILDSYKNGQFNNQTVHKDPFVENAFIELKKVITSYPKWKQLTLEMTDKNRSGSYYSSYCCFEFDPKYLSVTIYDSKICESYHGTHTFQNVPPEILGVIKRSILTIDLWD</sequence>
<evidence type="ECO:0000313" key="1">
    <source>
        <dbReference type="EMBL" id="BBI30742.1"/>
    </source>
</evidence>
<accession>A0A3T1CY02</accession>
<evidence type="ECO:0000313" key="2">
    <source>
        <dbReference type="Proteomes" id="UP000289856"/>
    </source>
</evidence>
<dbReference type="RefSeq" id="WP_130604675.1">
    <property type="nucleotide sequence ID" value="NZ_AP019400.1"/>
</dbReference>
<dbReference type="EMBL" id="AP019400">
    <property type="protein sequence ID" value="BBI30742.1"/>
    <property type="molecule type" value="Genomic_DNA"/>
</dbReference>
<dbReference type="Proteomes" id="UP000289856">
    <property type="component" value="Chromosome"/>
</dbReference>
<keyword evidence="2" id="KW-1185">Reference proteome</keyword>
<organism evidence="1 2">
    <name type="scientific">Cohnella abietis</name>
    <dbReference type="NCBI Taxonomy" id="2507935"/>
    <lineage>
        <taxon>Bacteria</taxon>
        <taxon>Bacillati</taxon>
        <taxon>Bacillota</taxon>
        <taxon>Bacilli</taxon>
        <taxon>Bacillales</taxon>
        <taxon>Paenibacillaceae</taxon>
        <taxon>Cohnella</taxon>
    </lineage>
</organism>
<dbReference type="KEGG" id="cohn:KCTCHS21_01410"/>
<protein>
    <submittedName>
        <fullName evidence="1">Uncharacterized protein</fullName>
    </submittedName>
</protein>
<proteinExistence type="predicted"/>
<name>A0A3T1CY02_9BACL</name>